<dbReference type="Gene3D" id="3.90.700.10">
    <property type="entry name" value="Succinate dehydrogenase/fumarate reductase flavoprotein, catalytic domain"/>
    <property type="match status" value="1"/>
</dbReference>
<protein>
    <submittedName>
        <fullName evidence="6">FAD-dependent oxidoreductase</fullName>
    </submittedName>
</protein>
<keyword evidence="3" id="KW-0274">FAD</keyword>
<gene>
    <name evidence="6" type="ORF">GCM10023205_83350</name>
</gene>
<comment type="cofactor">
    <cofactor evidence="1">
        <name>FAD</name>
        <dbReference type="ChEBI" id="CHEBI:57692"/>
    </cofactor>
</comment>
<keyword evidence="4" id="KW-0560">Oxidoreductase</keyword>
<dbReference type="SUPFAM" id="SSF51905">
    <property type="entry name" value="FAD/NAD(P)-binding domain"/>
    <property type="match status" value="1"/>
</dbReference>
<dbReference type="InterPro" id="IPR027477">
    <property type="entry name" value="Succ_DH/fumarate_Rdtase_cat_sf"/>
</dbReference>
<dbReference type="Proteomes" id="UP001500466">
    <property type="component" value="Unassembled WGS sequence"/>
</dbReference>
<evidence type="ECO:0000259" key="5">
    <source>
        <dbReference type="Pfam" id="PF00890"/>
    </source>
</evidence>
<dbReference type="Pfam" id="PF00890">
    <property type="entry name" value="FAD_binding_2"/>
    <property type="match status" value="1"/>
</dbReference>
<accession>A0ABP9IG83</accession>
<dbReference type="SUPFAM" id="SSF56425">
    <property type="entry name" value="Succinate dehydrogenase/fumarate reductase flavoprotein, catalytic domain"/>
    <property type="match status" value="1"/>
</dbReference>
<proteinExistence type="predicted"/>
<evidence type="ECO:0000256" key="1">
    <source>
        <dbReference type="ARBA" id="ARBA00001974"/>
    </source>
</evidence>
<evidence type="ECO:0000256" key="3">
    <source>
        <dbReference type="ARBA" id="ARBA00022827"/>
    </source>
</evidence>
<organism evidence="6 7">
    <name type="scientific">Yinghuangia aomiensis</name>
    <dbReference type="NCBI Taxonomy" id="676205"/>
    <lineage>
        <taxon>Bacteria</taxon>
        <taxon>Bacillati</taxon>
        <taxon>Actinomycetota</taxon>
        <taxon>Actinomycetes</taxon>
        <taxon>Kitasatosporales</taxon>
        <taxon>Streptomycetaceae</taxon>
        <taxon>Yinghuangia</taxon>
    </lineage>
</organism>
<dbReference type="PANTHER" id="PTHR43400:SF10">
    <property type="entry name" value="3-OXOSTEROID 1-DEHYDROGENASE"/>
    <property type="match status" value="1"/>
</dbReference>
<evidence type="ECO:0000313" key="6">
    <source>
        <dbReference type="EMBL" id="GAA4997358.1"/>
    </source>
</evidence>
<feature type="domain" description="FAD-dependent oxidoreductase 2 FAD-binding" evidence="5">
    <location>
        <begin position="15"/>
        <end position="526"/>
    </location>
</feature>
<sequence length="548" mass="58521">MAENPNPPAWDRIVDVVVVGSGGAALVAATLAHDGGAETLVVEKAAMLGGTTAVSGGGIWLPGNHHMEKAGLTDSREDTLAYIERVTAGNGQIDREQVEAFVDAAPKMLAYLEEHTPVRTHITPLPDYYSPWGVPGQRAMPGRAVEADPYAVGSELPEWADKIVSRGTLMSLGAATTLTEDFSPQTPELLAELARREAEDIRPKGAALIARLFKGLLERGVETLLETPARELVTRDGDVVGVVVEHEGRELRIGTRKGVVLACGGFEWNPELVAAHIGYDVKPLSPLRNNTGDGLLMAQEAGALLGNLDSYWGTPSMIDPEITEEDGTPIPQFEWGRGAPASLIVNRHGRRFANEALPYNDFPKAYGEYDTGTLDFPNAAPAFQVFDATVRESQRILSMHPGQPDPSWVRKADTIRELAELVGLDADALEATVARFNENAERGEDPEFDRHRTGLMAPGRVKPLTQAPFYAVEILPGTLGTNGGPRIDPNAQVRRQGGGVIGGLYAAGNTAANAFGWAYPSGGATIANGTVFGYLAGRHAAAQPPREI</sequence>
<dbReference type="InterPro" id="IPR050315">
    <property type="entry name" value="FAD-oxidoreductase_2"/>
</dbReference>
<evidence type="ECO:0000313" key="7">
    <source>
        <dbReference type="Proteomes" id="UP001500466"/>
    </source>
</evidence>
<keyword evidence="7" id="KW-1185">Reference proteome</keyword>
<dbReference type="Gene3D" id="3.50.50.60">
    <property type="entry name" value="FAD/NAD(P)-binding domain"/>
    <property type="match status" value="2"/>
</dbReference>
<keyword evidence="2" id="KW-0285">Flavoprotein</keyword>
<evidence type="ECO:0000256" key="2">
    <source>
        <dbReference type="ARBA" id="ARBA00022630"/>
    </source>
</evidence>
<reference evidence="7" key="1">
    <citation type="journal article" date="2019" name="Int. J. Syst. Evol. Microbiol.">
        <title>The Global Catalogue of Microorganisms (GCM) 10K type strain sequencing project: providing services to taxonomists for standard genome sequencing and annotation.</title>
        <authorList>
            <consortium name="The Broad Institute Genomics Platform"/>
            <consortium name="The Broad Institute Genome Sequencing Center for Infectious Disease"/>
            <person name="Wu L."/>
            <person name="Ma J."/>
        </authorList>
    </citation>
    <scope>NUCLEOTIDE SEQUENCE [LARGE SCALE GENOMIC DNA]</scope>
    <source>
        <strain evidence="7">JCM 17986</strain>
    </source>
</reference>
<comment type="caution">
    <text evidence="6">The sequence shown here is derived from an EMBL/GenBank/DDBJ whole genome shotgun (WGS) entry which is preliminary data.</text>
</comment>
<dbReference type="InterPro" id="IPR003953">
    <property type="entry name" value="FAD-dep_OxRdtase_2_FAD-bd"/>
</dbReference>
<dbReference type="RefSeq" id="WP_345681115.1">
    <property type="nucleotide sequence ID" value="NZ_BAABHS010000068.1"/>
</dbReference>
<dbReference type="EMBL" id="BAABHS010000068">
    <property type="protein sequence ID" value="GAA4997358.1"/>
    <property type="molecule type" value="Genomic_DNA"/>
</dbReference>
<dbReference type="InterPro" id="IPR036188">
    <property type="entry name" value="FAD/NAD-bd_sf"/>
</dbReference>
<dbReference type="PANTHER" id="PTHR43400">
    <property type="entry name" value="FUMARATE REDUCTASE"/>
    <property type="match status" value="1"/>
</dbReference>
<name>A0ABP9IG83_9ACTN</name>
<evidence type="ECO:0000256" key="4">
    <source>
        <dbReference type="ARBA" id="ARBA00023002"/>
    </source>
</evidence>